<accession>A0AA43ZG34</accession>
<organism evidence="1 2">
    <name type="scientific">Ferranicluibacter rubi</name>
    <dbReference type="NCBI Taxonomy" id="2715133"/>
    <lineage>
        <taxon>Bacteria</taxon>
        <taxon>Pseudomonadati</taxon>
        <taxon>Pseudomonadota</taxon>
        <taxon>Alphaproteobacteria</taxon>
        <taxon>Hyphomicrobiales</taxon>
        <taxon>Rhizobiaceae</taxon>
        <taxon>Ferranicluibacter</taxon>
    </lineage>
</organism>
<evidence type="ECO:0000313" key="2">
    <source>
        <dbReference type="Proteomes" id="UP001155840"/>
    </source>
</evidence>
<dbReference type="AlphaFoldDB" id="A0AA43ZG34"/>
<protein>
    <recommendedName>
        <fullName evidence="3">Peptide methionine sulfoxide reductase</fullName>
    </recommendedName>
</protein>
<name>A0AA43ZG34_9HYPH</name>
<dbReference type="Proteomes" id="UP001155840">
    <property type="component" value="Unassembled WGS sequence"/>
</dbReference>
<proteinExistence type="predicted"/>
<comment type="caution">
    <text evidence="1">The sequence shown here is derived from an EMBL/GenBank/DDBJ whole genome shotgun (WGS) entry which is preliminary data.</text>
</comment>
<evidence type="ECO:0000313" key="1">
    <source>
        <dbReference type="EMBL" id="NHT75781.1"/>
    </source>
</evidence>
<reference evidence="1" key="1">
    <citation type="submission" date="2020-03" db="EMBL/GenBank/DDBJ databases">
        <title>Ferranicluibacter endophyticum gen. nov., sp. nov., a new genus isolated from Rubus ulmifolius Schott. stem.</title>
        <authorList>
            <person name="Roca-Couso R."/>
            <person name="Flores-Felix J.D."/>
            <person name="Igual J.M."/>
            <person name="Rivas R."/>
        </authorList>
    </citation>
    <scope>NUCLEOTIDE SEQUENCE</scope>
    <source>
        <strain evidence="1">CRRU44</strain>
    </source>
</reference>
<dbReference type="EMBL" id="JAANCM010000003">
    <property type="protein sequence ID" value="NHT75781.1"/>
    <property type="molecule type" value="Genomic_DNA"/>
</dbReference>
<gene>
    <name evidence="1" type="ORF">G8E10_08485</name>
</gene>
<sequence>MNADEAKVAFEQALARLPSGYIEGVFEGRPWGATIRRSIDHRRVWLFARDLRGNDIVSFNLYRTTSGSPVLKPCEMSSDKVTAFVIGFKPAAE</sequence>
<evidence type="ECO:0008006" key="3">
    <source>
        <dbReference type="Google" id="ProtNLM"/>
    </source>
</evidence>
<keyword evidence="2" id="KW-1185">Reference proteome</keyword>